<accession>A0A7W7LND0</accession>
<keyword evidence="3" id="KW-1185">Reference proteome</keyword>
<comment type="caution">
    <text evidence="2">The sequence shown here is derived from an EMBL/GenBank/DDBJ whole genome shotgun (WGS) entry which is preliminary data.</text>
</comment>
<evidence type="ECO:0000313" key="2">
    <source>
        <dbReference type="EMBL" id="MBB4893439.1"/>
    </source>
</evidence>
<dbReference type="Gene3D" id="3.90.1010.10">
    <property type="match status" value="1"/>
</dbReference>
<protein>
    <submittedName>
        <fullName evidence="2">Nitrogen fixation NifU-like protein</fullName>
    </submittedName>
</protein>
<feature type="domain" description="NIF system FeS cluster assembly NifU N-terminal" evidence="1">
    <location>
        <begin position="9"/>
        <end position="132"/>
    </location>
</feature>
<dbReference type="GO" id="GO:0051536">
    <property type="term" value="F:iron-sulfur cluster binding"/>
    <property type="evidence" value="ECO:0007669"/>
    <property type="project" value="InterPro"/>
</dbReference>
<evidence type="ECO:0000259" key="1">
    <source>
        <dbReference type="Pfam" id="PF01592"/>
    </source>
</evidence>
<sequence length="147" mass="16314">MHLTEEHQAIILDHYRAPHNKGLREPYDAESRHFNPMCGDDITLRVSLEADADPAVIHDVSYDVQGCSVSQASVSVMTDLVIGRSVQEAEELHTEFASLLRDPLPDSLPWPPHLADAVAFRDVSRHPARIKCALLCWVALRKALTAG</sequence>
<dbReference type="PANTHER" id="PTHR10093">
    <property type="entry name" value="IRON-SULFUR CLUSTER ASSEMBLY ENZYME NIFU HOMOLOG"/>
    <property type="match status" value="1"/>
</dbReference>
<dbReference type="CDD" id="cd06664">
    <property type="entry name" value="IscU_like"/>
    <property type="match status" value="1"/>
</dbReference>
<name>A0A7W7LND0_9ACTN</name>
<dbReference type="SUPFAM" id="SSF82649">
    <property type="entry name" value="SufE/NifU"/>
    <property type="match status" value="1"/>
</dbReference>
<dbReference type="Pfam" id="PF01592">
    <property type="entry name" value="NifU_N"/>
    <property type="match status" value="1"/>
</dbReference>
<dbReference type="GO" id="GO:0005506">
    <property type="term" value="F:iron ion binding"/>
    <property type="evidence" value="ECO:0007669"/>
    <property type="project" value="InterPro"/>
</dbReference>
<evidence type="ECO:0000313" key="3">
    <source>
        <dbReference type="Proteomes" id="UP000556084"/>
    </source>
</evidence>
<organism evidence="2 3">
    <name type="scientific">Streptomyces olivoverticillatus</name>
    <dbReference type="NCBI Taxonomy" id="66427"/>
    <lineage>
        <taxon>Bacteria</taxon>
        <taxon>Bacillati</taxon>
        <taxon>Actinomycetota</taxon>
        <taxon>Actinomycetes</taxon>
        <taxon>Kitasatosporales</taxon>
        <taxon>Streptomycetaceae</taxon>
        <taxon>Streptomyces</taxon>
    </lineage>
</organism>
<proteinExistence type="predicted"/>
<dbReference type="AlphaFoldDB" id="A0A7W7LND0"/>
<dbReference type="RefSeq" id="WP_184349290.1">
    <property type="nucleotide sequence ID" value="NZ_JACHJH010000003.1"/>
</dbReference>
<reference evidence="2 3" key="1">
    <citation type="submission" date="2020-08" db="EMBL/GenBank/DDBJ databases">
        <title>Genomic Encyclopedia of Type Strains, Phase III (KMG-III): the genomes of soil and plant-associated and newly described type strains.</title>
        <authorList>
            <person name="Whitman W."/>
        </authorList>
    </citation>
    <scope>NUCLEOTIDE SEQUENCE [LARGE SCALE GENOMIC DNA]</scope>
    <source>
        <strain evidence="2 3">CECT 3266</strain>
    </source>
</reference>
<dbReference type="InterPro" id="IPR002871">
    <property type="entry name" value="NIF_FeS_clus_asmbl_NifU_N"/>
</dbReference>
<gene>
    <name evidence="2" type="ORF">FHS39_002470</name>
</gene>
<dbReference type="Proteomes" id="UP000556084">
    <property type="component" value="Unassembled WGS sequence"/>
</dbReference>
<dbReference type="GO" id="GO:0016226">
    <property type="term" value="P:iron-sulfur cluster assembly"/>
    <property type="evidence" value="ECO:0007669"/>
    <property type="project" value="InterPro"/>
</dbReference>
<dbReference type="EMBL" id="JACHJH010000003">
    <property type="protein sequence ID" value="MBB4893439.1"/>
    <property type="molecule type" value="Genomic_DNA"/>
</dbReference>
<dbReference type="NCBIfam" id="TIGR01994">
    <property type="entry name" value="SUF_scaf_2"/>
    <property type="match status" value="1"/>
</dbReference>